<keyword evidence="2" id="KW-1185">Reference proteome</keyword>
<evidence type="ECO:0000313" key="1">
    <source>
        <dbReference type="EMBL" id="MBB6216140.1"/>
    </source>
</evidence>
<proteinExistence type="predicted"/>
<sequence>MKNIQVLNQSLSINEMLDEIISKGAENISSEDLIKINELLDLLAS</sequence>
<accession>A0A841KVU5</accession>
<protein>
    <submittedName>
        <fullName evidence="1">Uncharacterized protein</fullName>
    </submittedName>
</protein>
<gene>
    <name evidence="1" type="ORF">HNQ80_002239</name>
</gene>
<dbReference type="AlphaFoldDB" id="A0A841KVU5"/>
<evidence type="ECO:0000313" key="2">
    <source>
        <dbReference type="Proteomes" id="UP000579281"/>
    </source>
</evidence>
<reference evidence="1 2" key="1">
    <citation type="submission" date="2020-08" db="EMBL/GenBank/DDBJ databases">
        <title>Genomic Encyclopedia of Type Strains, Phase IV (KMG-IV): sequencing the most valuable type-strain genomes for metagenomic binning, comparative biology and taxonomic classification.</title>
        <authorList>
            <person name="Goeker M."/>
        </authorList>
    </citation>
    <scope>NUCLEOTIDE SEQUENCE [LARGE SCALE GENOMIC DNA]</scope>
    <source>
        <strain evidence="1 2">DSM 103526</strain>
    </source>
</reference>
<dbReference type="EMBL" id="JACHEN010000012">
    <property type="protein sequence ID" value="MBB6216140.1"/>
    <property type="molecule type" value="Genomic_DNA"/>
</dbReference>
<dbReference type="Proteomes" id="UP000579281">
    <property type="component" value="Unassembled WGS sequence"/>
</dbReference>
<dbReference type="RefSeq" id="WP_184310673.1">
    <property type="nucleotide sequence ID" value="NZ_JACHEN010000012.1"/>
</dbReference>
<name>A0A841KVU5_9FIRM</name>
<comment type="caution">
    <text evidence="1">The sequence shown here is derived from an EMBL/GenBank/DDBJ whole genome shotgun (WGS) entry which is preliminary data.</text>
</comment>
<organism evidence="1 2">
    <name type="scientific">Anaerosolibacter carboniphilus</name>
    <dbReference type="NCBI Taxonomy" id="1417629"/>
    <lineage>
        <taxon>Bacteria</taxon>
        <taxon>Bacillati</taxon>
        <taxon>Bacillota</taxon>
        <taxon>Clostridia</taxon>
        <taxon>Peptostreptococcales</taxon>
        <taxon>Thermotaleaceae</taxon>
        <taxon>Anaerosolibacter</taxon>
    </lineage>
</organism>